<dbReference type="Proteomes" id="UP000003671">
    <property type="component" value="Unassembled WGS sequence"/>
</dbReference>
<keyword evidence="3 4" id="KW-0418">Kinase</keyword>
<sequence>MTRKLQKNLPERRIDMNIVIAIDSFKGCISSMDSGRLLRKTILDVYPEDDVAVFPLADGGEGTVDAMVQGLHGRIVPVTVTGPLGTKIESRYGLLPDTKTAVIEMADASGLTLVPPEKRNPLHTTTYGLGELIRAALDDGCRRFIIGIGGSATNDCGLGMLTALGFRFQKADGSPAGILGGSLAAVAAIDGTAADTRLADCTFEIACDVTNPLCGPAGCSRVFGPQKGATEAIVARMDGDIHHFAALAEEACGTAGQDMPGAGAAGGLGFAFHVFLNGRLTPGIDLILSAIGIDKSLAKADVLVTGEGRMDQQTAMGKAPAGVAQLAKACQPHCLTLALCGSATPEAERVNAHGIDAYFPILHAPMTLSEAMDRATAERNLRQTIQQVMHLIHKAAGISA</sequence>
<name>C9KL15_9FIRM</name>
<dbReference type="eggNOG" id="COG1929">
    <property type="taxonomic scope" value="Bacteria"/>
</dbReference>
<dbReference type="HOGENOM" id="CLU_028255_0_0_9"/>
<evidence type="ECO:0000256" key="1">
    <source>
        <dbReference type="ARBA" id="ARBA00006284"/>
    </source>
</evidence>
<organism evidence="5 6">
    <name type="scientific">Mitsuokella multacida DSM 20544</name>
    <dbReference type="NCBI Taxonomy" id="500635"/>
    <lineage>
        <taxon>Bacteria</taxon>
        <taxon>Bacillati</taxon>
        <taxon>Bacillota</taxon>
        <taxon>Negativicutes</taxon>
        <taxon>Selenomonadales</taxon>
        <taxon>Selenomonadaceae</taxon>
        <taxon>Mitsuokella</taxon>
    </lineage>
</organism>
<dbReference type="EC" id="2.7.1.31" evidence="5"/>
<evidence type="ECO:0000313" key="5">
    <source>
        <dbReference type="EMBL" id="EEX69815.1"/>
    </source>
</evidence>
<keyword evidence="6" id="KW-1185">Reference proteome</keyword>
<reference evidence="5" key="1">
    <citation type="submission" date="2009-09" db="EMBL/GenBank/DDBJ databases">
        <authorList>
            <person name="Weinstock G."/>
            <person name="Sodergren E."/>
            <person name="Clifton S."/>
            <person name="Fulton L."/>
            <person name="Fulton B."/>
            <person name="Courtney L."/>
            <person name="Fronick C."/>
            <person name="Harrison M."/>
            <person name="Strong C."/>
            <person name="Farmer C."/>
            <person name="Delahaunty K."/>
            <person name="Markovic C."/>
            <person name="Hall O."/>
            <person name="Minx P."/>
            <person name="Tomlinson C."/>
            <person name="Mitreva M."/>
            <person name="Nelson J."/>
            <person name="Hou S."/>
            <person name="Wollam A."/>
            <person name="Pepin K.H."/>
            <person name="Johnson M."/>
            <person name="Bhonagiri V."/>
            <person name="Nash W.E."/>
            <person name="Warren W."/>
            <person name="Chinwalla A."/>
            <person name="Mardis E.R."/>
            <person name="Wilson R.K."/>
        </authorList>
    </citation>
    <scope>NUCLEOTIDE SEQUENCE [LARGE SCALE GENOMIC DNA]</scope>
    <source>
        <strain evidence="5">DSM 20544</strain>
    </source>
</reference>
<dbReference type="InterPro" id="IPR018197">
    <property type="entry name" value="Glycerate_kinase_RE-like"/>
</dbReference>
<protein>
    <submittedName>
        <fullName evidence="5">Glycerate kinase</fullName>
        <ecNumber evidence="5">2.7.1.31</ecNumber>
    </submittedName>
</protein>
<dbReference type="InterPro" id="IPR036129">
    <property type="entry name" value="Glycerate_kinase_sf"/>
</dbReference>
<dbReference type="EMBL" id="ABWK02000009">
    <property type="protein sequence ID" value="EEX69815.1"/>
    <property type="molecule type" value="Genomic_DNA"/>
</dbReference>
<dbReference type="Gene3D" id="3.90.1510.10">
    <property type="entry name" value="Glycerate kinase, domain 2"/>
    <property type="match status" value="1"/>
</dbReference>
<dbReference type="PANTHER" id="PTHR21599">
    <property type="entry name" value="GLYCERATE KINASE"/>
    <property type="match status" value="1"/>
</dbReference>
<evidence type="ECO:0000256" key="2">
    <source>
        <dbReference type="ARBA" id="ARBA00022679"/>
    </source>
</evidence>
<dbReference type="PATRIC" id="fig|500635.8.peg.1226"/>
<comment type="similarity">
    <text evidence="1 4">Belongs to the glycerate kinase type-1 family.</text>
</comment>
<dbReference type="STRING" id="500635.MITSMUL_03868"/>
<dbReference type="Pfam" id="PF02595">
    <property type="entry name" value="Gly_kinase"/>
    <property type="match status" value="1"/>
</dbReference>
<dbReference type="InterPro" id="IPR004381">
    <property type="entry name" value="Glycerate_kinase"/>
</dbReference>
<dbReference type="Gene3D" id="3.40.50.10350">
    <property type="entry name" value="Glycerate kinase, domain 1"/>
    <property type="match status" value="1"/>
</dbReference>
<evidence type="ECO:0000313" key="6">
    <source>
        <dbReference type="Proteomes" id="UP000003671"/>
    </source>
</evidence>
<gene>
    <name evidence="5" type="ORF">MITSMUL_03868</name>
</gene>
<comment type="caution">
    <text evidence="5">The sequence shown here is derived from an EMBL/GenBank/DDBJ whole genome shotgun (WGS) entry which is preliminary data.</text>
</comment>
<dbReference type="AlphaFoldDB" id="C9KL15"/>
<keyword evidence="2 4" id="KW-0808">Transferase</keyword>
<accession>C9KL15</accession>
<dbReference type="GO" id="GO:0031388">
    <property type="term" value="P:organic acid phosphorylation"/>
    <property type="evidence" value="ECO:0007669"/>
    <property type="project" value="UniProtKB-UniRule"/>
</dbReference>
<dbReference type="PANTHER" id="PTHR21599:SF0">
    <property type="entry name" value="GLYCERATE KINASE"/>
    <property type="match status" value="1"/>
</dbReference>
<dbReference type="InterPro" id="IPR018193">
    <property type="entry name" value="Glyc_kinase_flavodox-like_fold"/>
</dbReference>
<dbReference type="NCBIfam" id="TIGR00045">
    <property type="entry name" value="glycerate kinase"/>
    <property type="match status" value="1"/>
</dbReference>
<evidence type="ECO:0000256" key="4">
    <source>
        <dbReference type="PIRNR" id="PIRNR006078"/>
    </source>
</evidence>
<proteinExistence type="inferred from homology"/>
<dbReference type="SUPFAM" id="SSF110738">
    <property type="entry name" value="Glycerate kinase I"/>
    <property type="match status" value="1"/>
</dbReference>
<dbReference type="PIRSF" id="PIRSF006078">
    <property type="entry name" value="GlxK"/>
    <property type="match status" value="1"/>
</dbReference>
<evidence type="ECO:0000256" key="3">
    <source>
        <dbReference type="ARBA" id="ARBA00022777"/>
    </source>
</evidence>
<dbReference type="GO" id="GO:0008887">
    <property type="term" value="F:glycerate kinase activity"/>
    <property type="evidence" value="ECO:0007669"/>
    <property type="project" value="UniProtKB-UniRule"/>
</dbReference>